<dbReference type="SMART" id="SM00267">
    <property type="entry name" value="GGDEF"/>
    <property type="match status" value="1"/>
</dbReference>
<proteinExistence type="predicted"/>
<evidence type="ECO:0000259" key="2">
    <source>
        <dbReference type="PROSITE" id="PS50883"/>
    </source>
</evidence>
<name>A0ABR9CGH8_9HYPH</name>
<reference evidence="5" key="1">
    <citation type="submission" date="2020-09" db="EMBL/GenBank/DDBJ databases">
        <title>The genome sequence of strain Labrenzia suaedae 4C16A.</title>
        <authorList>
            <person name="Liu Y."/>
        </authorList>
    </citation>
    <scope>NUCLEOTIDE SEQUENCE [LARGE SCALE GENOMIC DNA]</scope>
    <source>
        <strain evidence="5">4C16A</strain>
    </source>
</reference>
<dbReference type="NCBIfam" id="TIGR00229">
    <property type="entry name" value="sensory_box"/>
    <property type="match status" value="1"/>
</dbReference>
<dbReference type="SMART" id="SM00065">
    <property type="entry name" value="GAF"/>
    <property type="match status" value="1"/>
</dbReference>
<dbReference type="SUPFAM" id="SSF55073">
    <property type="entry name" value="Nucleotide cyclase"/>
    <property type="match status" value="1"/>
</dbReference>
<dbReference type="SUPFAM" id="SSF55781">
    <property type="entry name" value="GAF domain-like"/>
    <property type="match status" value="1"/>
</dbReference>
<dbReference type="InterPro" id="IPR052155">
    <property type="entry name" value="Biofilm_reg_signaling"/>
</dbReference>
<evidence type="ECO:0000313" key="4">
    <source>
        <dbReference type="EMBL" id="MBD8889997.1"/>
    </source>
</evidence>
<dbReference type="PROSITE" id="PS50883">
    <property type="entry name" value="EAL"/>
    <property type="match status" value="1"/>
</dbReference>
<dbReference type="Pfam" id="PF00990">
    <property type="entry name" value="GGDEF"/>
    <property type="match status" value="1"/>
</dbReference>
<dbReference type="SUPFAM" id="SSF55785">
    <property type="entry name" value="PYP-like sensor domain (PAS domain)"/>
    <property type="match status" value="1"/>
</dbReference>
<sequence>MQSLAGHTEWLRLVVDQVSDYLFIKDRDCRFVFANRSVAEDLGIKNAVDLLGRSDADIHSPQLARKYEADEREVMRSGEPKIDFEEFIIRPDGTRKWVSSSKFPLRGENGVVYGIFGISRDITARKRTELLMTGQARILEMIATGRPLPEVLEALLCMIEEQLDGVLGSILLLDESGKRLLHGAAPSLPKAYCDHIHGVEIGQAVGSCGTAAFTGQPVIVDDIMTNPLWAPYTALAEPFGLTSCWSTPIISHDKKVLGTFAMYRQGGPIADVAESKLIADTVRLAAIAIERTRAEERIRFLAENDTLTGLPNRRELEHQLEQLLVDAEKNKTGVAVVFCDIDRFKSVNDSFGHAIGDLVLQIVSERIREVLPDDHILIRFGGDEFVLVISGGLAEKTNLQELLGRVRAAVAAPMHLAGQTFRITCSMGTSVYPEDGATAEVLLQHADTAMYQSKKSGRDTFQFYDRMMSEGSLMDLTLLEDMRVGLESNQFFLEYQPQFDLQSGQLIGLEALARWNHPKKGRVPPSRFIPLAEESGLIGALGDWVLEEACRQVQRWNEKGYDPILMAVNVSQRQFSDVNLVKKVKETLQVHGVKPSAFEFEITESLLAESPQMAVAKLSELRAMGMKLAIDDFGTGYSSLSALRSFPLTRLKIDRTFIENAASDPGSQGIVRSIILLGRELGLNVIAEGVETNAQKEFLLRSGCVCGQGYLFGAPMGADEIVKLLARSPPAQLRGIAS</sequence>
<dbReference type="InterPro" id="IPR003018">
    <property type="entry name" value="GAF"/>
</dbReference>
<dbReference type="SMART" id="SM00052">
    <property type="entry name" value="EAL"/>
    <property type="match status" value="1"/>
</dbReference>
<dbReference type="SMART" id="SM00086">
    <property type="entry name" value="PAC"/>
    <property type="match status" value="1"/>
</dbReference>
<dbReference type="InterPro" id="IPR001610">
    <property type="entry name" value="PAC"/>
</dbReference>
<dbReference type="CDD" id="cd01949">
    <property type="entry name" value="GGDEF"/>
    <property type="match status" value="1"/>
</dbReference>
<dbReference type="SUPFAM" id="SSF141868">
    <property type="entry name" value="EAL domain-like"/>
    <property type="match status" value="1"/>
</dbReference>
<dbReference type="CDD" id="cd00130">
    <property type="entry name" value="PAS"/>
    <property type="match status" value="1"/>
</dbReference>
<gene>
    <name evidence="4" type="ORF">IG616_00430</name>
</gene>
<dbReference type="Gene3D" id="3.20.20.450">
    <property type="entry name" value="EAL domain"/>
    <property type="match status" value="1"/>
</dbReference>
<dbReference type="PIRSF" id="PIRSF005925">
    <property type="entry name" value="Dos"/>
    <property type="match status" value="1"/>
</dbReference>
<dbReference type="Gene3D" id="3.30.450.40">
    <property type="match status" value="1"/>
</dbReference>
<dbReference type="Pfam" id="PF13185">
    <property type="entry name" value="GAF_2"/>
    <property type="match status" value="1"/>
</dbReference>
<feature type="domain" description="GGDEF" evidence="3">
    <location>
        <begin position="332"/>
        <end position="466"/>
    </location>
</feature>
<dbReference type="NCBIfam" id="TIGR00254">
    <property type="entry name" value="GGDEF"/>
    <property type="match status" value="1"/>
</dbReference>
<dbReference type="RefSeq" id="WP_192145366.1">
    <property type="nucleotide sequence ID" value="NZ_JACYXI010000001.1"/>
</dbReference>
<evidence type="ECO:0000259" key="3">
    <source>
        <dbReference type="PROSITE" id="PS50887"/>
    </source>
</evidence>
<dbReference type="Gene3D" id="3.30.70.270">
    <property type="match status" value="1"/>
</dbReference>
<dbReference type="Pfam" id="PF08448">
    <property type="entry name" value="PAS_4"/>
    <property type="match status" value="1"/>
</dbReference>
<reference evidence="4 5" key="2">
    <citation type="journal article" date="2021" name="Int. J. Syst. Evol. Microbiol.">
        <title>Roseibium litorale sp. nov., isolated from a tidal flat sediment and proposal for the reclassification of Labrenzia polysiphoniae as Roseibium polysiphoniae comb. nov.</title>
        <authorList>
            <person name="Liu Y."/>
            <person name="Pei T."/>
            <person name="Du J."/>
            <person name="Chao M."/>
            <person name="Deng M.R."/>
            <person name="Zhu H."/>
        </authorList>
    </citation>
    <scope>NUCLEOTIDE SEQUENCE [LARGE SCALE GENOMIC DNA]</scope>
    <source>
        <strain evidence="4 5">4C16A</strain>
    </source>
</reference>
<protein>
    <submittedName>
        <fullName evidence="4">EAL domain-containing protein</fullName>
    </submittedName>
</protein>
<dbReference type="PROSITE" id="PS50887">
    <property type="entry name" value="GGDEF"/>
    <property type="match status" value="1"/>
</dbReference>
<dbReference type="InterPro" id="IPR012226">
    <property type="entry name" value="Diguanyl_cyclase/Pdiesterase"/>
</dbReference>
<dbReference type="Gene3D" id="3.30.450.20">
    <property type="entry name" value="PAS domain"/>
    <property type="match status" value="1"/>
</dbReference>
<dbReference type="InterPro" id="IPR029016">
    <property type="entry name" value="GAF-like_dom_sf"/>
</dbReference>
<evidence type="ECO:0000313" key="5">
    <source>
        <dbReference type="Proteomes" id="UP000632063"/>
    </source>
</evidence>
<comment type="caution">
    <text evidence="4">The sequence shown here is derived from an EMBL/GenBank/DDBJ whole genome shotgun (WGS) entry which is preliminary data.</text>
</comment>
<accession>A0ABR9CGH8</accession>
<dbReference type="PANTHER" id="PTHR44757:SF2">
    <property type="entry name" value="BIOFILM ARCHITECTURE MAINTENANCE PROTEIN MBAA"/>
    <property type="match status" value="1"/>
</dbReference>
<dbReference type="InterPro" id="IPR035919">
    <property type="entry name" value="EAL_sf"/>
</dbReference>
<dbReference type="InterPro" id="IPR000700">
    <property type="entry name" value="PAS-assoc_C"/>
</dbReference>
<dbReference type="InterPro" id="IPR013656">
    <property type="entry name" value="PAS_4"/>
</dbReference>
<dbReference type="InterPro" id="IPR043128">
    <property type="entry name" value="Rev_trsase/Diguanyl_cyclase"/>
</dbReference>
<keyword evidence="5" id="KW-1185">Reference proteome</keyword>
<evidence type="ECO:0000259" key="1">
    <source>
        <dbReference type="PROSITE" id="PS50113"/>
    </source>
</evidence>
<dbReference type="Pfam" id="PF00563">
    <property type="entry name" value="EAL"/>
    <property type="match status" value="1"/>
</dbReference>
<dbReference type="InterPro" id="IPR001633">
    <property type="entry name" value="EAL_dom"/>
</dbReference>
<organism evidence="4 5">
    <name type="scientific">Roseibium litorale</name>
    <dbReference type="NCBI Taxonomy" id="2803841"/>
    <lineage>
        <taxon>Bacteria</taxon>
        <taxon>Pseudomonadati</taxon>
        <taxon>Pseudomonadota</taxon>
        <taxon>Alphaproteobacteria</taxon>
        <taxon>Hyphomicrobiales</taxon>
        <taxon>Stappiaceae</taxon>
        <taxon>Roseibium</taxon>
    </lineage>
</organism>
<dbReference type="PROSITE" id="PS50113">
    <property type="entry name" value="PAC"/>
    <property type="match status" value="1"/>
</dbReference>
<dbReference type="PANTHER" id="PTHR44757">
    <property type="entry name" value="DIGUANYLATE CYCLASE DGCP"/>
    <property type="match status" value="1"/>
</dbReference>
<dbReference type="CDD" id="cd01948">
    <property type="entry name" value="EAL"/>
    <property type="match status" value="1"/>
</dbReference>
<dbReference type="Proteomes" id="UP000632063">
    <property type="component" value="Unassembled WGS sequence"/>
</dbReference>
<dbReference type="InterPro" id="IPR000014">
    <property type="entry name" value="PAS"/>
</dbReference>
<feature type="domain" description="PAC" evidence="1">
    <location>
        <begin position="82"/>
        <end position="134"/>
    </location>
</feature>
<dbReference type="InterPro" id="IPR029787">
    <property type="entry name" value="Nucleotide_cyclase"/>
</dbReference>
<dbReference type="InterPro" id="IPR035965">
    <property type="entry name" value="PAS-like_dom_sf"/>
</dbReference>
<dbReference type="EMBL" id="JACYXI010000001">
    <property type="protein sequence ID" value="MBD8889997.1"/>
    <property type="molecule type" value="Genomic_DNA"/>
</dbReference>
<dbReference type="InterPro" id="IPR000160">
    <property type="entry name" value="GGDEF_dom"/>
</dbReference>
<feature type="domain" description="EAL" evidence="2">
    <location>
        <begin position="475"/>
        <end position="729"/>
    </location>
</feature>